<reference evidence="3" key="1">
    <citation type="submission" date="2021-04" db="EMBL/GenBank/DDBJ databases">
        <title>Pseudonocardia sp. nov., isolated from sandy soil of mangrove forest.</title>
        <authorList>
            <person name="Zan Z."/>
            <person name="Huang R."/>
            <person name="Liu W."/>
        </authorList>
    </citation>
    <scope>NUCLEOTIDE SEQUENCE</scope>
    <source>
        <strain evidence="3">S2-4</strain>
    </source>
</reference>
<feature type="domain" description="NurA" evidence="2">
    <location>
        <begin position="159"/>
        <end position="290"/>
    </location>
</feature>
<evidence type="ECO:0000313" key="4">
    <source>
        <dbReference type="Proteomes" id="UP001165283"/>
    </source>
</evidence>
<proteinExistence type="predicted"/>
<gene>
    <name evidence="3" type="ORF">KDL28_31345</name>
</gene>
<dbReference type="SUPFAM" id="SSF53098">
    <property type="entry name" value="Ribonuclease H-like"/>
    <property type="match status" value="1"/>
</dbReference>
<dbReference type="Pfam" id="PF09376">
    <property type="entry name" value="NurA"/>
    <property type="match status" value="1"/>
</dbReference>
<dbReference type="RefSeq" id="WP_252444396.1">
    <property type="nucleotide sequence ID" value="NZ_JAGSOV010000068.1"/>
</dbReference>
<sequence>MRFSVDPWDPAYGTSTGSQRGESSAEVDVDVEVPAAEWEPVDPSPGLAPPSAVLFVDGVRRVDAQVWVHGPSGEAAPALCASYAAGVVCCCPDQGAHVVSADVRRGLFTTADDGADLVTAAGRYETVKTETRTPETAGVAPMQLLSLALQRGLMAAEQEAAEQARAGHSTPDDLLVVDGPLHERRRLPRAIGFVKTHRSEYLPERLVGVVAALRAGQRTPVFRVGSRFEVYTWYLRLPCAPGAPWAGVVRVECSAELSAAEAGALAATSQVTLGRFASTEYKDSRAPQNLYPIAGLERALRRRLGEPGVLYRALRRAAATSTAPVPAA</sequence>
<dbReference type="EMBL" id="JAGSOV010000068">
    <property type="protein sequence ID" value="MCO1659574.1"/>
    <property type="molecule type" value="Genomic_DNA"/>
</dbReference>
<feature type="region of interest" description="Disordered" evidence="1">
    <location>
        <begin position="1"/>
        <end position="27"/>
    </location>
</feature>
<organism evidence="3 4">
    <name type="scientific">Pseudonocardia humida</name>
    <dbReference type="NCBI Taxonomy" id="2800819"/>
    <lineage>
        <taxon>Bacteria</taxon>
        <taxon>Bacillati</taxon>
        <taxon>Actinomycetota</taxon>
        <taxon>Actinomycetes</taxon>
        <taxon>Pseudonocardiales</taxon>
        <taxon>Pseudonocardiaceae</taxon>
        <taxon>Pseudonocardia</taxon>
    </lineage>
</organism>
<dbReference type="InterPro" id="IPR012337">
    <property type="entry name" value="RNaseH-like_sf"/>
</dbReference>
<protein>
    <recommendedName>
        <fullName evidence="2">NurA domain-containing protein</fullName>
    </recommendedName>
</protein>
<evidence type="ECO:0000313" key="3">
    <source>
        <dbReference type="EMBL" id="MCO1659574.1"/>
    </source>
</evidence>
<keyword evidence="4" id="KW-1185">Reference proteome</keyword>
<dbReference type="InterPro" id="IPR018977">
    <property type="entry name" value="NurA_domain"/>
</dbReference>
<evidence type="ECO:0000259" key="2">
    <source>
        <dbReference type="Pfam" id="PF09376"/>
    </source>
</evidence>
<dbReference type="Proteomes" id="UP001165283">
    <property type="component" value="Unassembled WGS sequence"/>
</dbReference>
<accession>A0ABT1A975</accession>
<name>A0ABT1A975_9PSEU</name>
<evidence type="ECO:0000256" key="1">
    <source>
        <dbReference type="SAM" id="MobiDB-lite"/>
    </source>
</evidence>
<comment type="caution">
    <text evidence="3">The sequence shown here is derived from an EMBL/GenBank/DDBJ whole genome shotgun (WGS) entry which is preliminary data.</text>
</comment>